<sequence>MSRHIAGPEIERLIQLLARLPGLGPRSARRAALHLVKKKEALLEPLGKAFADAAQNVRVCATCGNIDTSDPCTVCCDATRDSGTLIVVEDVSDLWALERVGSVRAAYHVLGGRLSPLDGVGPEDLNIKQLLTRIEAGGVKEVILALNATVEGQTTAHYITDMLSGFDVRITRLAHGVPVGGELDYLDEGTLAAALQARTAL</sequence>
<dbReference type="Gene3D" id="1.10.8.420">
    <property type="entry name" value="RecR Domain 1"/>
    <property type="match status" value="1"/>
</dbReference>
<evidence type="ECO:0000259" key="8">
    <source>
        <dbReference type="PROSITE" id="PS50880"/>
    </source>
</evidence>
<evidence type="ECO:0000313" key="10">
    <source>
        <dbReference type="Proteomes" id="UP000188912"/>
    </source>
</evidence>
<keyword evidence="5 7" id="KW-0233">DNA recombination</keyword>
<comment type="similarity">
    <text evidence="7">Belongs to the RecR family.</text>
</comment>
<evidence type="ECO:0000256" key="7">
    <source>
        <dbReference type="HAMAP-Rule" id="MF_00017"/>
    </source>
</evidence>
<dbReference type="InterPro" id="IPR000093">
    <property type="entry name" value="DNA_Rcmb_RecR"/>
</dbReference>
<dbReference type="KEGG" id="thd:BHV28_04340"/>
<dbReference type="NCBIfam" id="TIGR00615">
    <property type="entry name" value="recR"/>
    <property type="match status" value="1"/>
</dbReference>
<dbReference type="Pfam" id="PF13662">
    <property type="entry name" value="Toprim_4"/>
    <property type="match status" value="1"/>
</dbReference>
<gene>
    <name evidence="7 9" type="primary">recR</name>
    <name evidence="9" type="ORF">BHV28_04340</name>
</gene>
<organism evidence="9 10">
    <name type="scientific">Candidatus Tokpelaia hoelldobleri</name>
    <dbReference type="NCBI Taxonomy" id="1902579"/>
    <lineage>
        <taxon>Bacteria</taxon>
        <taxon>Pseudomonadati</taxon>
        <taxon>Pseudomonadota</taxon>
        <taxon>Alphaproteobacteria</taxon>
        <taxon>Hyphomicrobiales</taxon>
        <taxon>Candidatus Tokpelaia</taxon>
    </lineage>
</organism>
<comment type="function">
    <text evidence="7">May play a role in DNA repair. It seems to be involved in an RecBC-independent recombinational process of DNA repair. It may act with RecF and RecO.</text>
</comment>
<dbReference type="GO" id="GO:0006281">
    <property type="term" value="P:DNA repair"/>
    <property type="evidence" value="ECO:0007669"/>
    <property type="project" value="UniProtKB-UniRule"/>
</dbReference>
<dbReference type="GO" id="GO:0006310">
    <property type="term" value="P:DNA recombination"/>
    <property type="evidence" value="ECO:0007669"/>
    <property type="project" value="UniProtKB-UniRule"/>
</dbReference>
<reference evidence="9 10" key="2">
    <citation type="journal article" date="2016" name="Sci. Rep.">
        <title>The genome of Rhizobiales bacteria in predatory ants reveals urease gene functions but no genes for nitrogen fixation.</title>
        <authorList>
            <person name="Neuvonen M.M."/>
            <person name="Tamarit D."/>
            <person name="Naslund K."/>
            <person name="Liebig J."/>
            <person name="Feldhaar H."/>
            <person name="Moran N.A."/>
            <person name="Guy L."/>
            <person name="Andersson S.G."/>
        </authorList>
    </citation>
    <scope>NUCLEOTIDE SEQUENCE [LARGE SCALE GENOMIC DNA]</scope>
    <source>
        <strain evidence="9 10">Hsal</strain>
    </source>
</reference>
<evidence type="ECO:0000313" key="9">
    <source>
        <dbReference type="EMBL" id="AQS41146.1"/>
    </source>
</evidence>
<feature type="domain" description="Toprim" evidence="8">
    <location>
        <begin position="83"/>
        <end position="178"/>
    </location>
</feature>
<dbReference type="Pfam" id="PF21175">
    <property type="entry name" value="RecR_C"/>
    <property type="match status" value="1"/>
</dbReference>
<dbReference type="PROSITE" id="PS01300">
    <property type="entry name" value="RECR"/>
    <property type="match status" value="1"/>
</dbReference>
<dbReference type="Pfam" id="PF21176">
    <property type="entry name" value="RecR_HhH"/>
    <property type="match status" value="1"/>
</dbReference>
<keyword evidence="4 7" id="KW-0862">Zinc</keyword>
<keyword evidence="6 7" id="KW-0234">DNA repair</keyword>
<dbReference type="PROSITE" id="PS50880">
    <property type="entry name" value="TOPRIM"/>
    <property type="match status" value="1"/>
</dbReference>
<name>A0A1U9JTF3_9HYPH</name>
<keyword evidence="1 7" id="KW-0479">Metal-binding</keyword>
<dbReference type="InterPro" id="IPR006171">
    <property type="entry name" value="TOPRIM_dom"/>
</dbReference>
<dbReference type="GO" id="GO:0003677">
    <property type="term" value="F:DNA binding"/>
    <property type="evidence" value="ECO:0007669"/>
    <property type="project" value="UniProtKB-UniRule"/>
</dbReference>
<dbReference type="STRING" id="1902579.BHV28_04340"/>
<dbReference type="AlphaFoldDB" id="A0A1U9JTF3"/>
<dbReference type="InterPro" id="IPR015967">
    <property type="entry name" value="Rcmb_RecR_Znf"/>
</dbReference>
<proteinExistence type="inferred from homology"/>
<evidence type="ECO:0000256" key="6">
    <source>
        <dbReference type="ARBA" id="ARBA00023204"/>
    </source>
</evidence>
<evidence type="ECO:0000256" key="5">
    <source>
        <dbReference type="ARBA" id="ARBA00023172"/>
    </source>
</evidence>
<evidence type="ECO:0000256" key="4">
    <source>
        <dbReference type="ARBA" id="ARBA00022833"/>
    </source>
</evidence>
<evidence type="ECO:0000256" key="3">
    <source>
        <dbReference type="ARBA" id="ARBA00022771"/>
    </source>
</evidence>
<keyword evidence="10" id="KW-1185">Reference proteome</keyword>
<dbReference type="Gene3D" id="6.10.250.240">
    <property type="match status" value="1"/>
</dbReference>
<dbReference type="Proteomes" id="UP000188912">
    <property type="component" value="Chromosome"/>
</dbReference>
<dbReference type="InterPro" id="IPR034137">
    <property type="entry name" value="TOPRIM_RecR"/>
</dbReference>
<keyword evidence="3 7" id="KW-0863">Zinc-finger</keyword>
<dbReference type="PANTHER" id="PTHR30446:SF0">
    <property type="entry name" value="RECOMBINATION PROTEIN RECR"/>
    <property type="match status" value="1"/>
</dbReference>
<dbReference type="EMBL" id="CP017315">
    <property type="protein sequence ID" value="AQS41146.1"/>
    <property type="molecule type" value="Genomic_DNA"/>
</dbReference>
<reference evidence="9 10" key="1">
    <citation type="journal article" date="2010" name="Science">
        <title>Genomic comparison of the ants Camponotus floridanus and Harpegnathos saltator.</title>
        <authorList>
            <person name="Bonasio R."/>
            <person name="Zhang G."/>
            <person name="Ye C."/>
            <person name="Mutti N.S."/>
            <person name="Fang X."/>
            <person name="Qin N."/>
            <person name="Donahue G."/>
            <person name="Yang P."/>
            <person name="Li Q."/>
            <person name="Li C."/>
            <person name="Zhang P."/>
            <person name="Huang Z."/>
            <person name="Berger S.L."/>
            <person name="Reinberg D."/>
            <person name="Wang J."/>
            <person name="Liebig J."/>
        </authorList>
    </citation>
    <scope>NUCLEOTIDE SEQUENCE [LARGE SCALE GENOMIC DNA]</scope>
    <source>
        <strain evidence="9 10">Hsal</strain>
    </source>
</reference>
<dbReference type="CDD" id="cd01025">
    <property type="entry name" value="TOPRIM_recR"/>
    <property type="match status" value="1"/>
</dbReference>
<feature type="zinc finger region" description="C4-type" evidence="7">
    <location>
        <begin position="60"/>
        <end position="75"/>
    </location>
</feature>
<accession>A0A1U9JTF3</accession>
<dbReference type="GO" id="GO:0008270">
    <property type="term" value="F:zinc ion binding"/>
    <property type="evidence" value="ECO:0007669"/>
    <property type="project" value="UniProtKB-KW"/>
</dbReference>
<dbReference type="Gene3D" id="3.40.1360.10">
    <property type="match status" value="1"/>
</dbReference>
<dbReference type="InterPro" id="IPR023627">
    <property type="entry name" value="Rcmb_RecR"/>
</dbReference>
<evidence type="ECO:0000256" key="1">
    <source>
        <dbReference type="ARBA" id="ARBA00022723"/>
    </source>
</evidence>
<evidence type="ECO:0000256" key="2">
    <source>
        <dbReference type="ARBA" id="ARBA00022763"/>
    </source>
</evidence>
<dbReference type="SUPFAM" id="SSF111304">
    <property type="entry name" value="Recombination protein RecR"/>
    <property type="match status" value="1"/>
</dbReference>
<dbReference type="PANTHER" id="PTHR30446">
    <property type="entry name" value="RECOMBINATION PROTEIN RECR"/>
    <property type="match status" value="1"/>
</dbReference>
<dbReference type="HAMAP" id="MF_00017">
    <property type="entry name" value="RecR"/>
    <property type="match status" value="1"/>
</dbReference>
<dbReference type="SMART" id="SM00493">
    <property type="entry name" value="TOPRIM"/>
    <property type="match status" value="1"/>
</dbReference>
<protein>
    <recommendedName>
        <fullName evidence="7">Recombination protein RecR</fullName>
    </recommendedName>
</protein>
<keyword evidence="2 7" id="KW-0227">DNA damage</keyword>